<reference evidence="7 8" key="1">
    <citation type="submission" date="2018-10" db="EMBL/GenBank/DDBJ databases">
        <title>Cohnella sp. M2MS4P-1, whole genome shotgun sequence.</title>
        <authorList>
            <person name="Tuo L."/>
        </authorList>
    </citation>
    <scope>NUCLEOTIDE SEQUENCE [LARGE SCALE GENOMIC DNA]</scope>
    <source>
        <strain evidence="7 8">M2MS4P-1</strain>
    </source>
</reference>
<organism evidence="7 8">
    <name type="scientific">Cohnella endophytica</name>
    <dbReference type="NCBI Taxonomy" id="2419778"/>
    <lineage>
        <taxon>Bacteria</taxon>
        <taxon>Bacillati</taxon>
        <taxon>Bacillota</taxon>
        <taxon>Bacilli</taxon>
        <taxon>Bacillales</taxon>
        <taxon>Paenibacillaceae</taxon>
        <taxon>Cohnella</taxon>
    </lineage>
</organism>
<name>A0A494XWY7_9BACL</name>
<dbReference type="InterPro" id="IPR001944">
    <property type="entry name" value="Glycoside_Hdrlase_35"/>
</dbReference>
<dbReference type="Pfam" id="PF14200">
    <property type="entry name" value="RicinB_lectin_2"/>
    <property type="match status" value="1"/>
</dbReference>
<dbReference type="SUPFAM" id="SSF51445">
    <property type="entry name" value="(Trans)glycosidases"/>
    <property type="match status" value="1"/>
</dbReference>
<comment type="similarity">
    <text evidence="1 4">Belongs to the glycosyl hydrolase 35 family.</text>
</comment>
<keyword evidence="8" id="KW-1185">Reference proteome</keyword>
<dbReference type="Pfam" id="PF01301">
    <property type="entry name" value="Glyco_hydro_35"/>
    <property type="match status" value="1"/>
</dbReference>
<dbReference type="Gene3D" id="2.80.10.50">
    <property type="match status" value="3"/>
</dbReference>
<evidence type="ECO:0000256" key="3">
    <source>
        <dbReference type="ARBA" id="ARBA00023295"/>
    </source>
</evidence>
<dbReference type="Gene3D" id="3.20.20.80">
    <property type="entry name" value="Glycosidases"/>
    <property type="match status" value="1"/>
</dbReference>
<evidence type="ECO:0000256" key="5">
    <source>
        <dbReference type="SAM" id="SignalP"/>
    </source>
</evidence>
<dbReference type="AlphaFoldDB" id="A0A494XWY7"/>
<dbReference type="EMBL" id="RBZM01000005">
    <property type="protein sequence ID" value="RKP54415.1"/>
    <property type="molecule type" value="Genomic_DNA"/>
</dbReference>
<dbReference type="InterPro" id="IPR031330">
    <property type="entry name" value="Gly_Hdrlase_35_cat"/>
</dbReference>
<dbReference type="RefSeq" id="WP_120977520.1">
    <property type="nucleotide sequence ID" value="NZ_RBZM01000005.1"/>
</dbReference>
<dbReference type="PRINTS" id="PR00742">
    <property type="entry name" value="GLHYDRLASE35"/>
</dbReference>
<comment type="caution">
    <text evidence="7">The sequence shown here is derived from an EMBL/GenBank/DDBJ whole genome shotgun (WGS) entry which is preliminary data.</text>
</comment>
<evidence type="ECO:0000259" key="6">
    <source>
        <dbReference type="SMART" id="SM00458"/>
    </source>
</evidence>
<evidence type="ECO:0000313" key="8">
    <source>
        <dbReference type="Proteomes" id="UP000282076"/>
    </source>
</evidence>
<protein>
    <recommendedName>
        <fullName evidence="6">Ricin B lectin domain-containing protein</fullName>
    </recommendedName>
</protein>
<dbReference type="InterPro" id="IPR000772">
    <property type="entry name" value="Ricin_B_lectin"/>
</dbReference>
<dbReference type="PROSITE" id="PS50231">
    <property type="entry name" value="RICIN_B_LECTIN"/>
    <property type="match status" value="1"/>
</dbReference>
<dbReference type="SUPFAM" id="SSF49785">
    <property type="entry name" value="Galactose-binding domain-like"/>
    <property type="match status" value="2"/>
</dbReference>
<proteinExistence type="inferred from homology"/>
<accession>A0A494XWY7</accession>
<dbReference type="Pfam" id="PF21467">
    <property type="entry name" value="BetaGal_gal-bd"/>
    <property type="match status" value="1"/>
</dbReference>
<keyword evidence="3" id="KW-0326">Glycosidase</keyword>
<sequence>MKKKLNLYWFVLVITFLFSNLVFAQVSFANDSIFKPQAAAENRVNFDGQGFLIDGQRTFIASAGIEYARIPRELWADRLLRIKRAGMNAVEIYTFWNYHEPVEGQFNFSGNRDLDAFLKLAKSLGLYAIVRVGPYYCAEWGSGGYPVWLQFKDGLTVRQHNAVFEQAVSNFWDHLFPIVINNQINRGGNVILVQLENEHDTGWGTDGVSDPYFKFLQSKALSYGLEVPYFFSGLNHGTEPGGTTPWSSSGRTSPWFTTEFWTNWFDRFGETPDDVVAKDRATWKILSNGGNGYNYYMFHGGSNFDYFNSDPADKSGASYDYGAPIGEGGVLRQEYYKFKRAAWFARSFQSILETSDNATGTYSTAASNSNISVTARQSNAGRILFLDNAGSTDQQTKVNYGGVSYPQTGSLTVKSKEIMPFVANYQVIPGVTLTAAPTRILGITQQINTSTIVIYGQSGSPAEMYFKVPAGTVITSGASALSQDASGNMSLKTTFPASGVSNYSFQTGSSKVRILAVNDALADNTWFVNAGGSNYVVLGPQYVGDANIVSGSLQINAETTWQNASNFPVVAYDSGDSAISMGSITTPGAHPGTLTLSSWQTMSGIDKAATGYNTTGWFSSTTGPKPMGIDGDVSAYAWYRTTANLQTAGTYSITFDKALNNMIPYVDGNVVPSANVSTTGFSANLSPGNHTIAVFVSHNGRDKLFAYRGSLNPRANLGIIGSANIANYNAPTALTSWKTMMTTSSAVGTTPPSSSDTRWTSYTLGGDPFSGAAGYAWFQTTLPSAGSSSIKEVSFNSVDDNSWVYLNGVQIATNTGWNVPFKVNVSNNWNASGANTLTVLVQNTSGIGGINSPVNFEEYSNRSELKNWVQQGGPGDPNSPTGWSTLAGGATFSGPQFFKTTFNASPPGGTGTNPIWRITTTGLSRGSMWVNGHNLGKYPLMISAPGVYVPETWLNTSGTNTLVIYDEQGKRPDQVVVQPEASASRDVIAYSTSPGNPPPSGIVSGNTYRIVNRNSGKVLDVKDQSTADGAIIQQWSYSGGNNQKWVFTQVTGGYWKIKSVNSGKLMDISGASTADGAANIQWPDNGGNNQQWQLVDAGNGYYKIKNRNSEKILDISGASTADGAPDIQWPDIGGTNQMWQILPA</sequence>
<evidence type="ECO:0000256" key="4">
    <source>
        <dbReference type="RuleBase" id="RU003679"/>
    </source>
</evidence>
<keyword evidence="2" id="KW-0378">Hydrolase</keyword>
<evidence type="ECO:0000256" key="2">
    <source>
        <dbReference type="ARBA" id="ARBA00022801"/>
    </source>
</evidence>
<dbReference type="InterPro" id="IPR048913">
    <property type="entry name" value="BetaGal_gal-bd"/>
</dbReference>
<dbReference type="InterPro" id="IPR035992">
    <property type="entry name" value="Ricin_B-like_lectins"/>
</dbReference>
<dbReference type="PANTHER" id="PTHR23421">
    <property type="entry name" value="BETA-GALACTOSIDASE RELATED"/>
    <property type="match status" value="1"/>
</dbReference>
<dbReference type="CDD" id="cd23446">
    <property type="entry name" value="beta-trefoil_Ricin_1_3Gal43A"/>
    <property type="match status" value="1"/>
</dbReference>
<dbReference type="Proteomes" id="UP000282076">
    <property type="component" value="Unassembled WGS sequence"/>
</dbReference>
<dbReference type="GO" id="GO:0005975">
    <property type="term" value="P:carbohydrate metabolic process"/>
    <property type="evidence" value="ECO:0007669"/>
    <property type="project" value="InterPro"/>
</dbReference>
<feature type="signal peptide" evidence="5">
    <location>
        <begin position="1"/>
        <end position="24"/>
    </location>
</feature>
<dbReference type="OrthoDB" id="9813184at2"/>
<dbReference type="SUPFAM" id="SSF50370">
    <property type="entry name" value="Ricin B-like lectins"/>
    <property type="match status" value="1"/>
</dbReference>
<dbReference type="SMART" id="SM00458">
    <property type="entry name" value="RICIN"/>
    <property type="match status" value="1"/>
</dbReference>
<feature type="domain" description="Ricin B lectin" evidence="6">
    <location>
        <begin position="1005"/>
        <end position="1142"/>
    </location>
</feature>
<dbReference type="Gene3D" id="2.60.120.260">
    <property type="entry name" value="Galactose-binding domain-like"/>
    <property type="match status" value="2"/>
</dbReference>
<dbReference type="InterPro" id="IPR017853">
    <property type="entry name" value="GH"/>
</dbReference>
<evidence type="ECO:0000313" key="7">
    <source>
        <dbReference type="EMBL" id="RKP54415.1"/>
    </source>
</evidence>
<gene>
    <name evidence="7" type="ORF">D7Z26_13770</name>
</gene>
<dbReference type="InterPro" id="IPR008979">
    <property type="entry name" value="Galactose-bd-like_sf"/>
</dbReference>
<keyword evidence="5" id="KW-0732">Signal</keyword>
<feature type="chain" id="PRO_5039443790" description="Ricin B lectin domain-containing protein" evidence="5">
    <location>
        <begin position="25"/>
        <end position="1144"/>
    </location>
</feature>
<evidence type="ECO:0000256" key="1">
    <source>
        <dbReference type="ARBA" id="ARBA00009809"/>
    </source>
</evidence>
<dbReference type="GO" id="GO:0004553">
    <property type="term" value="F:hydrolase activity, hydrolyzing O-glycosyl compounds"/>
    <property type="evidence" value="ECO:0007669"/>
    <property type="project" value="InterPro"/>
</dbReference>